<accession>A0ABM4W450</accession>
<evidence type="ECO:0000313" key="7">
    <source>
        <dbReference type="RefSeq" id="XP_071926559.1"/>
    </source>
</evidence>
<sequence length="130" mass="14634">MMALTLWNEFKQNEGTLLANTIASGNVLIAMRLKVTTFGYLSLSARLSTCLLINPPREETNSLKAWYNVHRRELIKLVEDAAYKDSNKLLPPPREEDIIDTESAINTLKDDNQDSGTLHISTAKNQSMQI</sequence>
<dbReference type="SUPFAM" id="SSF50249">
    <property type="entry name" value="Nucleic acid-binding proteins"/>
    <property type="match status" value="1"/>
</dbReference>
<dbReference type="RefSeq" id="XP_071926564.1">
    <property type="nucleotide sequence ID" value="XM_072070463.1"/>
</dbReference>
<evidence type="ECO:0000313" key="2">
    <source>
        <dbReference type="Proteomes" id="UP001652660"/>
    </source>
</evidence>
<dbReference type="RefSeq" id="XP_071926566.1">
    <property type="nucleotide sequence ID" value="XM_072070465.1"/>
</dbReference>
<evidence type="ECO:0000313" key="19">
    <source>
        <dbReference type="RefSeq" id="XP_071926571.1"/>
    </source>
</evidence>
<dbReference type="InterPro" id="IPR012340">
    <property type="entry name" value="NA-bd_OB-fold"/>
</dbReference>
<organism evidence="2 13">
    <name type="scientific">Coffea arabica</name>
    <name type="common">Arabian coffee</name>
    <dbReference type="NCBI Taxonomy" id="13443"/>
    <lineage>
        <taxon>Eukaryota</taxon>
        <taxon>Viridiplantae</taxon>
        <taxon>Streptophyta</taxon>
        <taxon>Embryophyta</taxon>
        <taxon>Tracheophyta</taxon>
        <taxon>Spermatophyta</taxon>
        <taxon>Magnoliopsida</taxon>
        <taxon>eudicotyledons</taxon>
        <taxon>Gunneridae</taxon>
        <taxon>Pentapetalae</taxon>
        <taxon>asterids</taxon>
        <taxon>lamiids</taxon>
        <taxon>Gentianales</taxon>
        <taxon>Rubiaceae</taxon>
        <taxon>Ixoroideae</taxon>
        <taxon>Gardenieae complex</taxon>
        <taxon>Bertiereae - Coffeeae clade</taxon>
        <taxon>Coffeeae</taxon>
        <taxon>Coffea</taxon>
    </lineage>
</organism>
<dbReference type="RefSeq" id="XP_071926575.1">
    <property type="nucleotide sequence ID" value="XM_072070474.1"/>
</dbReference>
<dbReference type="RefSeq" id="XP_071926571.1">
    <property type="nucleotide sequence ID" value="XM_072070470.1"/>
</dbReference>
<evidence type="ECO:0000313" key="12">
    <source>
        <dbReference type="RefSeq" id="XP_071926564.1"/>
    </source>
</evidence>
<evidence type="ECO:0000313" key="10">
    <source>
        <dbReference type="RefSeq" id="XP_071926562.1"/>
    </source>
</evidence>
<name>A0ABM4W450_COFAR</name>
<dbReference type="GeneID" id="140016753"/>
<evidence type="ECO:0000256" key="1">
    <source>
        <dbReference type="SAM" id="MobiDB-lite"/>
    </source>
</evidence>
<proteinExistence type="predicted"/>
<evidence type="ECO:0000313" key="16">
    <source>
        <dbReference type="RefSeq" id="XP_071926568.1"/>
    </source>
</evidence>
<evidence type="ECO:0000313" key="9">
    <source>
        <dbReference type="RefSeq" id="XP_071926561.1"/>
    </source>
</evidence>
<evidence type="ECO:0000313" key="5">
    <source>
        <dbReference type="RefSeq" id="XP_071926557.1"/>
    </source>
</evidence>
<dbReference type="RefSeq" id="XP_071926561.1">
    <property type="nucleotide sequence ID" value="XM_072070460.1"/>
</dbReference>
<evidence type="ECO:0000313" key="3">
    <source>
        <dbReference type="RefSeq" id="XP_071926555.1"/>
    </source>
</evidence>
<reference evidence="3 4" key="1">
    <citation type="submission" date="2025-05" db="UniProtKB">
        <authorList>
            <consortium name="RefSeq"/>
        </authorList>
    </citation>
    <scope>IDENTIFICATION</scope>
    <source>
        <tissue evidence="3 4">Leaves</tissue>
    </source>
</reference>
<feature type="compositionally biased region" description="Polar residues" evidence="1">
    <location>
        <begin position="114"/>
        <end position="130"/>
    </location>
</feature>
<dbReference type="RefSeq" id="XP_071926560.1">
    <property type="nucleotide sequence ID" value="XM_072070459.1"/>
</dbReference>
<dbReference type="RefSeq" id="XP_071926568.1">
    <property type="nucleotide sequence ID" value="XM_072070467.1"/>
</dbReference>
<dbReference type="RefSeq" id="XP_071926562.1">
    <property type="nucleotide sequence ID" value="XM_072070461.1"/>
</dbReference>
<dbReference type="RefSeq" id="XP_071926569.1">
    <property type="nucleotide sequence ID" value="XM_072070468.1"/>
</dbReference>
<evidence type="ECO:0000313" key="21">
    <source>
        <dbReference type="RefSeq" id="XP_071926574.1"/>
    </source>
</evidence>
<evidence type="ECO:0000313" key="8">
    <source>
        <dbReference type="RefSeq" id="XP_071926560.1"/>
    </source>
</evidence>
<evidence type="ECO:0000313" key="15">
    <source>
        <dbReference type="RefSeq" id="XP_071926567.1"/>
    </source>
</evidence>
<dbReference type="RefSeq" id="XP_071926558.1">
    <property type="nucleotide sequence ID" value="XM_072070457.1"/>
</dbReference>
<protein>
    <submittedName>
        <fullName evidence="3 4">Uncharacterized protein</fullName>
    </submittedName>
</protein>
<dbReference type="RefSeq" id="XP_071926567.1">
    <property type="nucleotide sequence ID" value="XM_072070466.1"/>
</dbReference>
<keyword evidence="2" id="KW-1185">Reference proteome</keyword>
<evidence type="ECO:0000313" key="11">
    <source>
        <dbReference type="RefSeq" id="XP_071926563.1"/>
    </source>
</evidence>
<dbReference type="RefSeq" id="XP_071926556.1">
    <property type="nucleotide sequence ID" value="XM_072070455.1"/>
</dbReference>
<evidence type="ECO:0000313" key="20">
    <source>
        <dbReference type="RefSeq" id="XP_071926573.1"/>
    </source>
</evidence>
<dbReference type="RefSeq" id="XP_071926555.1">
    <property type="nucleotide sequence ID" value="XM_072070454.1"/>
</dbReference>
<dbReference type="RefSeq" id="XP_071926565.1">
    <property type="nucleotide sequence ID" value="XM_072070464.1"/>
</dbReference>
<evidence type="ECO:0000313" key="18">
    <source>
        <dbReference type="RefSeq" id="XP_071926570.1"/>
    </source>
</evidence>
<dbReference type="RefSeq" id="XP_071926557.1">
    <property type="nucleotide sequence ID" value="XM_072070456.1"/>
</dbReference>
<dbReference type="RefSeq" id="XP_071926574.1">
    <property type="nucleotide sequence ID" value="XM_072070473.1"/>
</dbReference>
<dbReference type="Gene3D" id="2.40.50.140">
    <property type="entry name" value="Nucleic acid-binding proteins"/>
    <property type="match status" value="1"/>
</dbReference>
<evidence type="ECO:0000313" key="22">
    <source>
        <dbReference type="RefSeq" id="XP_071926575.1"/>
    </source>
</evidence>
<evidence type="ECO:0000313" key="14">
    <source>
        <dbReference type="RefSeq" id="XP_071926566.1"/>
    </source>
</evidence>
<dbReference type="RefSeq" id="XP_071926573.1">
    <property type="nucleotide sequence ID" value="XM_072070472.1"/>
</dbReference>
<evidence type="ECO:0000313" key="17">
    <source>
        <dbReference type="RefSeq" id="XP_071926569.1"/>
    </source>
</evidence>
<dbReference type="RefSeq" id="XP_071926563.1">
    <property type="nucleotide sequence ID" value="XM_072070462.1"/>
</dbReference>
<dbReference type="Proteomes" id="UP001652660">
    <property type="component" value="Chromosome 11c"/>
</dbReference>
<dbReference type="RefSeq" id="XP_071926559.1">
    <property type="nucleotide sequence ID" value="XM_072070458.1"/>
</dbReference>
<gene>
    <name evidence="3 4 5 6 7 8 9 10 11 12 13 14 15 16 17 18 19 20 21 22" type="primary">LOC140016753</name>
</gene>
<feature type="region of interest" description="Disordered" evidence="1">
    <location>
        <begin position="110"/>
        <end position="130"/>
    </location>
</feature>
<evidence type="ECO:0000313" key="4">
    <source>
        <dbReference type="RefSeq" id="XP_071926556.1"/>
    </source>
</evidence>
<evidence type="ECO:0000313" key="6">
    <source>
        <dbReference type="RefSeq" id="XP_071926558.1"/>
    </source>
</evidence>
<dbReference type="RefSeq" id="XP_071926570.1">
    <property type="nucleotide sequence ID" value="XM_072070469.1"/>
</dbReference>
<evidence type="ECO:0000313" key="13">
    <source>
        <dbReference type="RefSeq" id="XP_071926565.1"/>
    </source>
</evidence>